<evidence type="ECO:0000313" key="1">
    <source>
        <dbReference type="EMBL" id="CAD8078509.1"/>
    </source>
</evidence>
<evidence type="ECO:0000313" key="2">
    <source>
        <dbReference type="Proteomes" id="UP000692954"/>
    </source>
</evidence>
<dbReference type="EMBL" id="CAJJDN010000037">
    <property type="protein sequence ID" value="CAD8078509.1"/>
    <property type="molecule type" value="Genomic_DNA"/>
</dbReference>
<proteinExistence type="predicted"/>
<gene>
    <name evidence="1" type="ORF">PSON_ATCC_30995.1.T0370344</name>
</gene>
<name>A0A8S1MG80_9CILI</name>
<dbReference type="AlphaFoldDB" id="A0A8S1MG80"/>
<keyword evidence="2" id="KW-1185">Reference proteome</keyword>
<organism evidence="1 2">
    <name type="scientific">Paramecium sonneborni</name>
    <dbReference type="NCBI Taxonomy" id="65129"/>
    <lineage>
        <taxon>Eukaryota</taxon>
        <taxon>Sar</taxon>
        <taxon>Alveolata</taxon>
        <taxon>Ciliophora</taxon>
        <taxon>Intramacronucleata</taxon>
        <taxon>Oligohymenophorea</taxon>
        <taxon>Peniculida</taxon>
        <taxon>Parameciidae</taxon>
        <taxon>Paramecium</taxon>
    </lineage>
</organism>
<comment type="caution">
    <text evidence="1">The sequence shown here is derived from an EMBL/GenBank/DDBJ whole genome shotgun (WGS) entry which is preliminary data.</text>
</comment>
<dbReference type="Proteomes" id="UP000692954">
    <property type="component" value="Unassembled WGS sequence"/>
</dbReference>
<protein>
    <submittedName>
        <fullName evidence="1">Uncharacterized protein</fullName>
    </submittedName>
</protein>
<sequence length="60" mass="7571">MKRKQQLLEMLLTRYEFKYKCNIMLKKYQNRQNTKILFINKIKFHDQTLDFLKFNNNLIQ</sequence>
<reference evidence="1" key="1">
    <citation type="submission" date="2021-01" db="EMBL/GenBank/DDBJ databases">
        <authorList>
            <consortium name="Genoscope - CEA"/>
            <person name="William W."/>
        </authorList>
    </citation>
    <scope>NUCLEOTIDE SEQUENCE</scope>
</reference>
<accession>A0A8S1MG80</accession>